<name>A0A2X1AJ44_9BACI</name>
<keyword evidence="1" id="KW-0175">Coiled coil</keyword>
<organism evidence="2 3">
    <name type="scientific">Lysinibacillus capsici</name>
    <dbReference type="NCBI Taxonomy" id="2115968"/>
    <lineage>
        <taxon>Bacteria</taxon>
        <taxon>Bacillati</taxon>
        <taxon>Bacillota</taxon>
        <taxon>Bacilli</taxon>
        <taxon>Bacillales</taxon>
        <taxon>Bacillaceae</taxon>
        <taxon>Lysinibacillus</taxon>
    </lineage>
</organism>
<evidence type="ECO:0000256" key="1">
    <source>
        <dbReference type="SAM" id="Coils"/>
    </source>
</evidence>
<sequence length="256" mass="29866">MKMSLAVIQKTQESIDKAFQDKDADLLEKETIFLLYSLGDSIPDTFSDSVRYIQLRETKLKPAENIMSETIKVYFKTALELLDERNVQKKDFSAVKFAFEKLFLETTDYGYIDYDYDISELVSTEVAAEFLGVSKPTIYKYLDNGLEYKLVNNVKKIPRVALKLWSDPATAFEMQWIYQEKKRRKQTLEEKLDVIQARITEYEKEYGGEFEHLYGNKSEIEIDGLDEAVDVFDWKGYIMQKNSLLKQIQAKRGINA</sequence>
<feature type="coiled-coil region" evidence="1">
    <location>
        <begin position="178"/>
        <end position="205"/>
    </location>
</feature>
<dbReference type="AlphaFoldDB" id="A0A2X1AJ44"/>
<accession>A0A2X1AJ44</accession>
<evidence type="ECO:0000313" key="2">
    <source>
        <dbReference type="EMBL" id="SPU40642.1"/>
    </source>
</evidence>
<gene>
    <name evidence="2" type="ORF">NCTC7582_05186</name>
</gene>
<evidence type="ECO:0008006" key="4">
    <source>
        <dbReference type="Google" id="ProtNLM"/>
    </source>
</evidence>
<reference evidence="2 3" key="1">
    <citation type="submission" date="2018-06" db="EMBL/GenBank/DDBJ databases">
        <authorList>
            <consortium name="Pathogen Informatics"/>
            <person name="Doyle S."/>
        </authorList>
    </citation>
    <scope>NUCLEOTIDE SEQUENCE [LARGE SCALE GENOMIC DNA]</scope>
    <source>
        <strain evidence="2 3">NCTC7582</strain>
    </source>
</reference>
<proteinExistence type="predicted"/>
<protein>
    <recommendedName>
        <fullName evidence="4">Helix-turn-helix domain-containing protein</fullName>
    </recommendedName>
</protein>
<dbReference type="Proteomes" id="UP000251431">
    <property type="component" value="Unassembled WGS sequence"/>
</dbReference>
<dbReference type="EMBL" id="UAQE01000007">
    <property type="protein sequence ID" value="SPU40642.1"/>
    <property type="molecule type" value="Genomic_DNA"/>
</dbReference>
<dbReference type="RefSeq" id="WP_112118897.1">
    <property type="nucleotide sequence ID" value="NZ_UAQE01000007.1"/>
</dbReference>
<evidence type="ECO:0000313" key="3">
    <source>
        <dbReference type="Proteomes" id="UP000251431"/>
    </source>
</evidence>